<organism evidence="1 2">
    <name type="scientific">Mikania micrantha</name>
    <name type="common">bitter vine</name>
    <dbReference type="NCBI Taxonomy" id="192012"/>
    <lineage>
        <taxon>Eukaryota</taxon>
        <taxon>Viridiplantae</taxon>
        <taxon>Streptophyta</taxon>
        <taxon>Embryophyta</taxon>
        <taxon>Tracheophyta</taxon>
        <taxon>Spermatophyta</taxon>
        <taxon>Magnoliopsida</taxon>
        <taxon>eudicotyledons</taxon>
        <taxon>Gunneridae</taxon>
        <taxon>Pentapetalae</taxon>
        <taxon>asterids</taxon>
        <taxon>campanulids</taxon>
        <taxon>Asterales</taxon>
        <taxon>Asteraceae</taxon>
        <taxon>Asteroideae</taxon>
        <taxon>Heliantheae alliance</taxon>
        <taxon>Eupatorieae</taxon>
        <taxon>Mikania</taxon>
    </lineage>
</organism>
<gene>
    <name evidence="1" type="ORF">E3N88_42894</name>
</gene>
<comment type="caution">
    <text evidence="1">The sequence shown here is derived from an EMBL/GenBank/DDBJ whole genome shotgun (WGS) entry which is preliminary data.</text>
</comment>
<dbReference type="Proteomes" id="UP000326396">
    <property type="component" value="Unassembled WGS sequence"/>
</dbReference>
<evidence type="ECO:0000313" key="1">
    <source>
        <dbReference type="EMBL" id="KAD1391131.1"/>
    </source>
</evidence>
<proteinExistence type="predicted"/>
<evidence type="ECO:0000313" key="2">
    <source>
        <dbReference type="Proteomes" id="UP000326396"/>
    </source>
</evidence>
<name>A0A5N6LGD2_9ASTR</name>
<reference evidence="1 2" key="1">
    <citation type="submission" date="2019-05" db="EMBL/GenBank/DDBJ databases">
        <title>Mikania micrantha, genome provides insights into the molecular mechanism of rapid growth.</title>
        <authorList>
            <person name="Liu B."/>
        </authorList>
    </citation>
    <scope>NUCLEOTIDE SEQUENCE [LARGE SCALE GENOMIC DNA]</scope>
    <source>
        <strain evidence="1">NLD-2019</strain>
        <tissue evidence="1">Leaf</tissue>
    </source>
</reference>
<accession>A0A5N6LGD2</accession>
<sequence length="109" mass="12479">MASRGSKDELQVKKMSMECLGIEKYRQLRTAERGKEDASLTAKEFEIQISRNSSRIAIGSLMGHRVPRWVPEEPNKPCSMGLIRSLPFSRLRTIVWPRLNFQVQCLSVS</sequence>
<dbReference type="AlphaFoldDB" id="A0A5N6LGD2"/>
<protein>
    <submittedName>
        <fullName evidence="1">Uncharacterized protein</fullName>
    </submittedName>
</protein>
<keyword evidence="2" id="KW-1185">Reference proteome</keyword>
<dbReference type="EMBL" id="SZYD01000811">
    <property type="protein sequence ID" value="KAD1391131.1"/>
    <property type="molecule type" value="Genomic_DNA"/>
</dbReference>